<evidence type="ECO:0000313" key="3">
    <source>
        <dbReference type="EMBL" id="MFI2478701.1"/>
    </source>
</evidence>
<accession>A0ABW7XC27</accession>
<evidence type="ECO:0000259" key="2">
    <source>
        <dbReference type="Pfam" id="PF00171"/>
    </source>
</evidence>
<dbReference type="EMBL" id="JBIRYO010000052">
    <property type="protein sequence ID" value="MFI2478701.1"/>
    <property type="molecule type" value="Genomic_DNA"/>
</dbReference>
<dbReference type="SUPFAM" id="SSF53720">
    <property type="entry name" value="ALDH-like"/>
    <property type="match status" value="1"/>
</dbReference>
<gene>
    <name evidence="3" type="ORF">ACH49W_35645</name>
</gene>
<keyword evidence="4" id="KW-1185">Reference proteome</keyword>
<reference evidence="3 4" key="1">
    <citation type="submission" date="2024-10" db="EMBL/GenBank/DDBJ databases">
        <title>The Natural Products Discovery Center: Release of the First 8490 Sequenced Strains for Exploring Actinobacteria Biosynthetic Diversity.</title>
        <authorList>
            <person name="Kalkreuter E."/>
            <person name="Kautsar S.A."/>
            <person name="Yang D."/>
            <person name="Bader C.D."/>
            <person name="Teijaro C.N."/>
            <person name="Fluegel L."/>
            <person name="Davis C.M."/>
            <person name="Simpson J.R."/>
            <person name="Lauterbach L."/>
            <person name="Steele A.D."/>
            <person name="Gui C."/>
            <person name="Meng S."/>
            <person name="Li G."/>
            <person name="Viehrig K."/>
            <person name="Ye F."/>
            <person name="Su P."/>
            <person name="Kiefer A.F."/>
            <person name="Nichols A."/>
            <person name="Cepeda A.J."/>
            <person name="Yan W."/>
            <person name="Fan B."/>
            <person name="Jiang Y."/>
            <person name="Adhikari A."/>
            <person name="Zheng C.-J."/>
            <person name="Schuster L."/>
            <person name="Cowan T.M."/>
            <person name="Smanski M.J."/>
            <person name="Chevrette M.G."/>
            <person name="De Carvalho L.P.S."/>
            <person name="Shen B."/>
        </authorList>
    </citation>
    <scope>NUCLEOTIDE SEQUENCE [LARGE SCALE GENOMIC DNA]</scope>
    <source>
        <strain evidence="3 4">NPDC019275</strain>
    </source>
</reference>
<evidence type="ECO:0000313" key="4">
    <source>
        <dbReference type="Proteomes" id="UP001611415"/>
    </source>
</evidence>
<sequence length="100" mass="10959">MRGACRDRAAVGTDHESETHTVRVRRVPRGVVAAIVPWNLPIMLAVWKIAPALLTGDTVVLKPSPFTSLTGLRIGELLSTACRGRQCWPCVSVLRARRES</sequence>
<dbReference type="InterPro" id="IPR016162">
    <property type="entry name" value="Ald_DH_N"/>
</dbReference>
<dbReference type="InterPro" id="IPR015590">
    <property type="entry name" value="Aldehyde_DH_dom"/>
</dbReference>
<dbReference type="Pfam" id="PF00171">
    <property type="entry name" value="Aldedh"/>
    <property type="match status" value="1"/>
</dbReference>
<evidence type="ECO:0000256" key="1">
    <source>
        <dbReference type="ARBA" id="ARBA00023002"/>
    </source>
</evidence>
<proteinExistence type="predicted"/>
<dbReference type="PANTHER" id="PTHR11699">
    <property type="entry name" value="ALDEHYDE DEHYDROGENASE-RELATED"/>
    <property type="match status" value="1"/>
</dbReference>
<organism evidence="3 4">
    <name type="scientific">Nocardia xishanensis</name>
    <dbReference type="NCBI Taxonomy" id="238964"/>
    <lineage>
        <taxon>Bacteria</taxon>
        <taxon>Bacillati</taxon>
        <taxon>Actinomycetota</taxon>
        <taxon>Actinomycetes</taxon>
        <taxon>Mycobacteriales</taxon>
        <taxon>Nocardiaceae</taxon>
        <taxon>Nocardia</taxon>
    </lineage>
</organism>
<feature type="domain" description="Aldehyde dehydrogenase" evidence="2">
    <location>
        <begin position="17"/>
        <end position="81"/>
    </location>
</feature>
<dbReference type="Proteomes" id="UP001611415">
    <property type="component" value="Unassembled WGS sequence"/>
</dbReference>
<protein>
    <submittedName>
        <fullName evidence="3">Aldehyde dehydrogenase family protein</fullName>
    </submittedName>
</protein>
<name>A0ABW7XC27_9NOCA</name>
<dbReference type="Gene3D" id="3.40.605.10">
    <property type="entry name" value="Aldehyde Dehydrogenase, Chain A, domain 1"/>
    <property type="match status" value="1"/>
</dbReference>
<dbReference type="InterPro" id="IPR016161">
    <property type="entry name" value="Ald_DH/histidinol_DH"/>
</dbReference>
<dbReference type="RefSeq" id="WP_397096335.1">
    <property type="nucleotide sequence ID" value="NZ_JBIRYO010000052.1"/>
</dbReference>
<comment type="caution">
    <text evidence="3">The sequence shown here is derived from an EMBL/GenBank/DDBJ whole genome shotgun (WGS) entry which is preliminary data.</text>
</comment>
<keyword evidence="1" id="KW-0560">Oxidoreductase</keyword>